<organism evidence="1 2">
    <name type="scientific">Archangium lansingense</name>
    <dbReference type="NCBI Taxonomy" id="2995310"/>
    <lineage>
        <taxon>Bacteria</taxon>
        <taxon>Pseudomonadati</taxon>
        <taxon>Myxococcota</taxon>
        <taxon>Myxococcia</taxon>
        <taxon>Myxococcales</taxon>
        <taxon>Cystobacterineae</taxon>
        <taxon>Archangiaceae</taxon>
        <taxon>Archangium</taxon>
    </lineage>
</organism>
<dbReference type="Proteomes" id="UP001207654">
    <property type="component" value="Unassembled WGS sequence"/>
</dbReference>
<reference evidence="1 2" key="1">
    <citation type="submission" date="2022-11" db="EMBL/GenBank/DDBJ databases">
        <title>Minimal conservation of predation-associated metabolite biosynthetic gene clusters underscores biosynthetic potential of Myxococcota including descriptions for ten novel species: Archangium lansinium sp. nov., Myxococcus landrumus sp. nov., Nannocystis bai.</title>
        <authorList>
            <person name="Ahearne A."/>
            <person name="Stevens C."/>
            <person name="Phillips K."/>
        </authorList>
    </citation>
    <scope>NUCLEOTIDE SEQUENCE [LARGE SCALE GENOMIC DNA]</scope>
    <source>
        <strain evidence="1 2">MIWBW</strain>
    </source>
</reference>
<name>A0ABT4A3W3_9BACT</name>
<gene>
    <name evidence="1" type="ORF">OV287_17820</name>
</gene>
<proteinExistence type="predicted"/>
<sequence>MPNAPHACRIGARVARARPRPLPSALLAVLLLCPGACASGQRPEVFRAMRDALAQLDDFGALLLEAGLPADTLPTGPELTPEEATRLRVSFGLYPSTSRTFGPRLVAEVLLRAVIAGGAPVMRSALDARLLHYQHLRVMGPDGFLSAALTGTPAQCVGPVEVRNGVLRAGEFEVGGFYSPDGNGGWVHVVFRPAGERTP</sequence>
<dbReference type="EMBL" id="JAPNKA010000001">
    <property type="protein sequence ID" value="MCY1076337.1"/>
    <property type="molecule type" value="Genomic_DNA"/>
</dbReference>
<protein>
    <recommendedName>
        <fullName evidence="3">Lipoprotein</fullName>
    </recommendedName>
</protein>
<comment type="caution">
    <text evidence="1">The sequence shown here is derived from an EMBL/GenBank/DDBJ whole genome shotgun (WGS) entry which is preliminary data.</text>
</comment>
<keyword evidence="2" id="KW-1185">Reference proteome</keyword>
<dbReference type="RefSeq" id="WP_267535230.1">
    <property type="nucleotide sequence ID" value="NZ_JAPNKA010000001.1"/>
</dbReference>
<evidence type="ECO:0000313" key="1">
    <source>
        <dbReference type="EMBL" id="MCY1076337.1"/>
    </source>
</evidence>
<evidence type="ECO:0008006" key="3">
    <source>
        <dbReference type="Google" id="ProtNLM"/>
    </source>
</evidence>
<evidence type="ECO:0000313" key="2">
    <source>
        <dbReference type="Proteomes" id="UP001207654"/>
    </source>
</evidence>
<accession>A0ABT4A3W3</accession>